<dbReference type="SUPFAM" id="SSF53850">
    <property type="entry name" value="Periplasmic binding protein-like II"/>
    <property type="match status" value="1"/>
</dbReference>
<name>A0ABW0UIA2_9ACTN</name>
<comment type="caution">
    <text evidence="2">The sequence shown here is derived from an EMBL/GenBank/DDBJ whole genome shotgun (WGS) entry which is preliminary data.</text>
</comment>
<protein>
    <submittedName>
        <fullName evidence="2">ABC transporter substrate-binding protein</fullName>
    </submittedName>
</protein>
<evidence type="ECO:0000256" key="1">
    <source>
        <dbReference type="SAM" id="SignalP"/>
    </source>
</evidence>
<sequence>MQTRALPALALICALGLAATACSDPTAGDSGSGSGADAGRTAVNPTARLDGVKLTMWTAQNTVNAPRQVIDAFEKATGAKVETQAIPDLYEQNVPTKLASGDRPDLMFWQPSISTLPFVQPKQNLLTLDGEPWVSRLGDTEKSLGVIDGKRYAAIVTSPAMLGVYYNKDVFRQAGLTEKDFPTSYDDLLALGHRIVDRTDAAAFYEAGGDKWPLQWQMQVQLTDLDERWWADLNANKEKWTDPVVVGAVKKYKEKLLDAGLAQKNHRTGTFTGQADALWKGEAGMVLNVTSFQTQLQAKYSTAEIDRKIGWFPVANSSATGLYSPDQTNGVVAFKTGDEKRQNAARQFLAFWLGPDYPAYIKTMKIPSVQPSVPTPDGLPETSKAQVSALPQAIGVFQAKAIVAPDTHLYLADMIFGKKSPQQVAQAIQDQFAQVAKAQGAPGF</sequence>
<gene>
    <name evidence="2" type="ORF">ACFPZJ_05760</name>
</gene>
<accession>A0ABW0UIA2</accession>
<reference evidence="3" key="1">
    <citation type="journal article" date="2019" name="Int. J. Syst. Evol. Microbiol.">
        <title>The Global Catalogue of Microorganisms (GCM) 10K type strain sequencing project: providing services to taxonomists for standard genome sequencing and annotation.</title>
        <authorList>
            <consortium name="The Broad Institute Genomics Platform"/>
            <consortium name="The Broad Institute Genome Sequencing Center for Infectious Disease"/>
            <person name="Wu L."/>
            <person name="Ma J."/>
        </authorList>
    </citation>
    <scope>NUCLEOTIDE SEQUENCE [LARGE SCALE GENOMIC DNA]</scope>
    <source>
        <strain evidence="3">CGMCC 4.7248</strain>
    </source>
</reference>
<evidence type="ECO:0000313" key="3">
    <source>
        <dbReference type="Proteomes" id="UP001596154"/>
    </source>
</evidence>
<evidence type="ECO:0000313" key="2">
    <source>
        <dbReference type="EMBL" id="MFC5633306.1"/>
    </source>
</evidence>
<dbReference type="PANTHER" id="PTHR43649">
    <property type="entry name" value="ARABINOSE-BINDING PROTEIN-RELATED"/>
    <property type="match status" value="1"/>
</dbReference>
<organism evidence="2 3">
    <name type="scientific">Streptomyces bullii</name>
    <dbReference type="NCBI Taxonomy" id="349910"/>
    <lineage>
        <taxon>Bacteria</taxon>
        <taxon>Bacillati</taxon>
        <taxon>Actinomycetota</taxon>
        <taxon>Actinomycetes</taxon>
        <taxon>Kitasatosporales</taxon>
        <taxon>Streptomycetaceae</taxon>
        <taxon>Streptomyces</taxon>
    </lineage>
</organism>
<proteinExistence type="predicted"/>
<dbReference type="EMBL" id="JBHSNY010000002">
    <property type="protein sequence ID" value="MFC5633306.1"/>
    <property type="molecule type" value="Genomic_DNA"/>
</dbReference>
<dbReference type="InterPro" id="IPR006059">
    <property type="entry name" value="SBP"/>
</dbReference>
<keyword evidence="1" id="KW-0732">Signal</keyword>
<keyword evidence="3" id="KW-1185">Reference proteome</keyword>
<dbReference type="InterPro" id="IPR050490">
    <property type="entry name" value="Bact_solute-bd_prot1"/>
</dbReference>
<dbReference type="RefSeq" id="WP_381018113.1">
    <property type="nucleotide sequence ID" value="NZ_JBHSNY010000002.1"/>
</dbReference>
<feature type="signal peptide" evidence="1">
    <location>
        <begin position="1"/>
        <end position="23"/>
    </location>
</feature>
<feature type="chain" id="PRO_5046242535" evidence="1">
    <location>
        <begin position="24"/>
        <end position="444"/>
    </location>
</feature>
<dbReference type="Pfam" id="PF01547">
    <property type="entry name" value="SBP_bac_1"/>
    <property type="match status" value="1"/>
</dbReference>
<dbReference type="PANTHER" id="PTHR43649:SF12">
    <property type="entry name" value="DIACETYLCHITOBIOSE BINDING PROTEIN DASA"/>
    <property type="match status" value="1"/>
</dbReference>
<dbReference type="Gene3D" id="3.40.190.10">
    <property type="entry name" value="Periplasmic binding protein-like II"/>
    <property type="match status" value="2"/>
</dbReference>
<dbReference type="Proteomes" id="UP001596154">
    <property type="component" value="Unassembled WGS sequence"/>
</dbReference>
<dbReference type="PROSITE" id="PS51257">
    <property type="entry name" value="PROKAR_LIPOPROTEIN"/>
    <property type="match status" value="1"/>
</dbReference>